<gene>
    <name evidence="1" type="ORF">GGR43_002959</name>
</gene>
<dbReference type="Proteomes" id="UP000571950">
    <property type="component" value="Unassembled WGS sequence"/>
</dbReference>
<accession>A0A7W6FQL1</accession>
<evidence type="ECO:0000313" key="2">
    <source>
        <dbReference type="Proteomes" id="UP000571950"/>
    </source>
</evidence>
<organism evidence="1 2">
    <name type="scientific">Sphingobium jiangsuense</name>
    <dbReference type="NCBI Taxonomy" id="870476"/>
    <lineage>
        <taxon>Bacteria</taxon>
        <taxon>Pseudomonadati</taxon>
        <taxon>Pseudomonadota</taxon>
        <taxon>Alphaproteobacteria</taxon>
        <taxon>Sphingomonadales</taxon>
        <taxon>Sphingomonadaceae</taxon>
        <taxon>Sphingobium</taxon>
    </lineage>
</organism>
<dbReference type="AlphaFoldDB" id="A0A7W6FQL1"/>
<dbReference type="EMBL" id="JACIDT010000010">
    <property type="protein sequence ID" value="MBB3927236.1"/>
    <property type="molecule type" value="Genomic_DNA"/>
</dbReference>
<keyword evidence="2" id="KW-1185">Reference proteome</keyword>
<sequence length="177" mass="19321">MSEIVPFLPKEKAKAELGKLLAKGKTKAKDAKAPPSKLKQAKKIKEAAKRELKMSSPGHLARCQAVVGCHWPAAVLLYRIAYLWRTINPKWKGNDGPCLAMLKAHWATSAGLGPGEINTALKRLREYAAHIVTIKPEGIGAGKKLCVYFDSDAFAEAMQTEGYEIKVMANEGMSLFA</sequence>
<protein>
    <submittedName>
        <fullName evidence="1">Uncharacterized protein</fullName>
    </submittedName>
</protein>
<proteinExistence type="predicted"/>
<name>A0A7W6FQL1_9SPHN</name>
<evidence type="ECO:0000313" key="1">
    <source>
        <dbReference type="EMBL" id="MBB3927236.1"/>
    </source>
</evidence>
<dbReference type="RefSeq" id="WP_188072735.1">
    <property type="nucleotide sequence ID" value="NZ_BSPS01000013.1"/>
</dbReference>
<comment type="caution">
    <text evidence="1">The sequence shown here is derived from an EMBL/GenBank/DDBJ whole genome shotgun (WGS) entry which is preliminary data.</text>
</comment>
<reference evidence="1 2" key="1">
    <citation type="submission" date="2020-08" db="EMBL/GenBank/DDBJ databases">
        <title>Genomic Encyclopedia of Type Strains, Phase IV (KMG-IV): sequencing the most valuable type-strain genomes for metagenomic binning, comparative biology and taxonomic classification.</title>
        <authorList>
            <person name="Goeker M."/>
        </authorList>
    </citation>
    <scope>NUCLEOTIDE SEQUENCE [LARGE SCALE GENOMIC DNA]</scope>
    <source>
        <strain evidence="1 2">DSM 26189</strain>
    </source>
</reference>